<sequence length="710" mass="82962">MDEMIYTKENINESRNVIEYKKMKKSRYNRHPEMLIENMQEIKGLKNSLSEKEKKEKLNNNRELELILKISSFLENHKLNICEKDNIISKYVKKKVCSKKKKKNEEFSTKLPIITKEDIKEKVKNEILQGINSPGKSYSDENSLIRKNLMDKKNVNKIKIKYNCDKENEYVEGACDVNESSVEVGSSKETKLNDIEQGSKKLWEINDSVPNSNYSFKRKIDTVHSNEGEEYIHESEVHYSDKNRYIGKIDKLFKDSNKFQETLISNDQTVSLSSNISSCKNEYEIFKYNSMNLKNRRRTTEDKWTDTKLSKCGTNPINTLFEKEEVKMNACEIVKRKNYIRHNKEKKDKNTICISNLFSNQKDEYTEYMLKTENEAEEVVNDRNKNNLKAGYNDKILGNVSRISDIPEKVDFNCIPLKKNLLLTVVNWKEPLKFKELNDRTASSLSTVNNLMKNNRKNEFIENKNILSKYKVDMEECDQKYYNNNTFCCSVKADSTAIAATTTVCATTAVTGTTPTRSRSLRFIKQLFKKKIPNGADILKSKSDTHFKFKLNINEKLAKKKFTNPKNMLSSRGCSPYDVKQKPKLFEVPMLPLKKEKYINLYLQNKEESSKKLHTYYCANSHVLMRDNKIKNISQNDKKRMSKSKYSNRITHTKSCNSLLNNTSSTSKLYPQCEIICRIPNKNFINYFCNSNNTPKVLNKKKRIYNNKML</sequence>
<dbReference type="VEuPathDB" id="PlasmoDB:PmUG01_12045200"/>
<protein>
    <submittedName>
        <fullName evidence="1">Uncharacterized protein</fullName>
    </submittedName>
</protein>
<reference evidence="2" key="1">
    <citation type="submission" date="2016-05" db="EMBL/GenBank/DDBJ databases">
        <authorList>
            <person name="Naeem Raeece"/>
        </authorList>
    </citation>
    <scope>NUCLEOTIDE SEQUENCE [LARGE SCALE GENOMIC DNA]</scope>
</reference>
<organism evidence="1 2">
    <name type="scientific">Plasmodium malariae</name>
    <dbReference type="NCBI Taxonomy" id="5858"/>
    <lineage>
        <taxon>Eukaryota</taxon>
        <taxon>Sar</taxon>
        <taxon>Alveolata</taxon>
        <taxon>Apicomplexa</taxon>
        <taxon>Aconoidasida</taxon>
        <taxon>Haemosporida</taxon>
        <taxon>Plasmodiidae</taxon>
        <taxon>Plasmodium</taxon>
        <taxon>Plasmodium (Plasmodium)</taxon>
    </lineage>
</organism>
<evidence type="ECO:0000313" key="1">
    <source>
        <dbReference type="EMBL" id="SBS88272.1"/>
    </source>
</evidence>
<dbReference type="EMBL" id="FLQW01001183">
    <property type="protein sequence ID" value="SBS88272.1"/>
    <property type="molecule type" value="Genomic_DNA"/>
</dbReference>
<name>A0A1A8W5P0_PLAMA</name>
<gene>
    <name evidence="1" type="ORF">PMALA_022060</name>
</gene>
<dbReference type="AlphaFoldDB" id="A0A1A8W5P0"/>
<accession>A0A1A8W5P0</accession>
<dbReference type="Proteomes" id="UP000078597">
    <property type="component" value="Unassembled WGS sequence"/>
</dbReference>
<proteinExistence type="predicted"/>
<evidence type="ECO:0000313" key="2">
    <source>
        <dbReference type="Proteomes" id="UP000078597"/>
    </source>
</evidence>